<feature type="compositionally biased region" description="Basic and acidic residues" evidence="1">
    <location>
        <begin position="31"/>
        <end position="42"/>
    </location>
</feature>
<feature type="compositionally biased region" description="Low complexity" evidence="1">
    <location>
        <begin position="219"/>
        <end position="234"/>
    </location>
</feature>
<feature type="compositionally biased region" description="Low complexity" evidence="1">
    <location>
        <begin position="150"/>
        <end position="165"/>
    </location>
</feature>
<keyword evidence="3" id="KW-1185">Reference proteome</keyword>
<feature type="region of interest" description="Disordered" evidence="1">
    <location>
        <begin position="332"/>
        <end position="403"/>
    </location>
</feature>
<evidence type="ECO:0000313" key="3">
    <source>
        <dbReference type="Proteomes" id="UP000235965"/>
    </source>
</evidence>
<feature type="compositionally biased region" description="Basic and acidic residues" evidence="1">
    <location>
        <begin position="176"/>
        <end position="192"/>
    </location>
</feature>
<dbReference type="OrthoDB" id="8196194at2759"/>
<dbReference type="EMBL" id="NEVH01007399">
    <property type="protein sequence ID" value="PNF35883.1"/>
    <property type="molecule type" value="Genomic_DNA"/>
</dbReference>
<dbReference type="InParanoid" id="A0A2J7R4X4"/>
<sequence length="403" mass="43019">MGGRQSKRSVDITTTPKKEGTEEQQQPLDGRLGHIEEGEGDAKPAANGAPTLSSTDIQEEVIQNGSEQIVDGEIETAAQTPEAESTITEEKEKEDTKTKKEKKEKVKKKWSFRSISFSRKDKSKPPREDKNGDVTKEEVVEVNEEKVEASEAVAPAEAAPTPQEEAGSHAANDNEVTEKKEEIIAAEVETKTVEPAAVEAQPVQVQESDNEQKTPASNSEPTAEAPASIPASEEVPPPLPASPPPTEVESASITEPQKVAEVIAQVESIPAEPKDTIDIPGIAVQPASPVPTPKVEEDVVAKIEEPVTPAPVEEPKIEDAGVPEAVEAQEPALVEEEKTEAPIQAVEPVPLIEDQVPAPPETPAQIEPVPVQTSEVKTPETQESVQASNETAQSPTVQTAVEE</sequence>
<name>A0A2J7R4X4_9NEOP</name>
<feature type="compositionally biased region" description="Polar residues" evidence="1">
    <location>
        <begin position="371"/>
        <end position="403"/>
    </location>
</feature>
<feature type="compositionally biased region" description="Polar residues" evidence="1">
    <location>
        <begin position="203"/>
        <end position="218"/>
    </location>
</feature>
<feature type="region of interest" description="Disordered" evidence="1">
    <location>
        <begin position="274"/>
        <end position="293"/>
    </location>
</feature>
<dbReference type="Proteomes" id="UP000235965">
    <property type="component" value="Unassembled WGS sequence"/>
</dbReference>
<feature type="compositionally biased region" description="Pro residues" evidence="1">
    <location>
        <begin position="235"/>
        <end position="246"/>
    </location>
</feature>
<feature type="compositionally biased region" description="Basic and acidic residues" evidence="1">
    <location>
        <begin position="88"/>
        <end position="104"/>
    </location>
</feature>
<protein>
    <submittedName>
        <fullName evidence="2">Uncharacterized protein</fullName>
    </submittedName>
</protein>
<accession>A0A2J7R4X4</accession>
<comment type="caution">
    <text evidence="2">The sequence shown here is derived from an EMBL/GenBank/DDBJ whole genome shotgun (WGS) entry which is preliminary data.</text>
</comment>
<feature type="compositionally biased region" description="Basic and acidic residues" evidence="1">
    <location>
        <begin position="118"/>
        <end position="149"/>
    </location>
</feature>
<evidence type="ECO:0000313" key="2">
    <source>
        <dbReference type="EMBL" id="PNF35881.1"/>
    </source>
</evidence>
<feature type="region of interest" description="Disordered" evidence="1">
    <location>
        <begin position="304"/>
        <end position="323"/>
    </location>
</feature>
<dbReference type="STRING" id="105785.A0A2J7R4X4"/>
<dbReference type="AlphaFoldDB" id="A0A2J7R4X4"/>
<organism evidence="2 3">
    <name type="scientific">Cryptotermes secundus</name>
    <dbReference type="NCBI Taxonomy" id="105785"/>
    <lineage>
        <taxon>Eukaryota</taxon>
        <taxon>Metazoa</taxon>
        <taxon>Ecdysozoa</taxon>
        <taxon>Arthropoda</taxon>
        <taxon>Hexapoda</taxon>
        <taxon>Insecta</taxon>
        <taxon>Pterygota</taxon>
        <taxon>Neoptera</taxon>
        <taxon>Polyneoptera</taxon>
        <taxon>Dictyoptera</taxon>
        <taxon>Blattodea</taxon>
        <taxon>Blattoidea</taxon>
        <taxon>Termitoidae</taxon>
        <taxon>Kalotermitidae</taxon>
        <taxon>Cryptotermitinae</taxon>
        <taxon>Cryptotermes</taxon>
    </lineage>
</organism>
<gene>
    <name evidence="2" type="ORF">B7P43_G08578</name>
</gene>
<feature type="compositionally biased region" description="Polar residues" evidence="1">
    <location>
        <begin position="50"/>
        <end position="67"/>
    </location>
</feature>
<dbReference type="EMBL" id="NEVH01007399">
    <property type="protein sequence ID" value="PNF35881.1"/>
    <property type="molecule type" value="Genomic_DNA"/>
</dbReference>
<feature type="region of interest" description="Disordered" evidence="1">
    <location>
        <begin position="1"/>
        <end position="256"/>
    </location>
</feature>
<reference evidence="2 3" key="1">
    <citation type="submission" date="2017-12" db="EMBL/GenBank/DDBJ databases">
        <title>Hemimetabolous genomes reveal molecular basis of termite eusociality.</title>
        <authorList>
            <person name="Harrison M.C."/>
            <person name="Jongepier E."/>
            <person name="Robertson H.M."/>
            <person name="Arning N."/>
            <person name="Bitard-Feildel T."/>
            <person name="Chao H."/>
            <person name="Childers C.P."/>
            <person name="Dinh H."/>
            <person name="Doddapaneni H."/>
            <person name="Dugan S."/>
            <person name="Gowin J."/>
            <person name="Greiner C."/>
            <person name="Han Y."/>
            <person name="Hu H."/>
            <person name="Hughes D.S.T."/>
            <person name="Huylmans A.-K."/>
            <person name="Kemena C."/>
            <person name="Kremer L.P.M."/>
            <person name="Lee S.L."/>
            <person name="Lopez-Ezquerra A."/>
            <person name="Mallet L."/>
            <person name="Monroy-Kuhn J.M."/>
            <person name="Moser A."/>
            <person name="Murali S.C."/>
            <person name="Muzny D.M."/>
            <person name="Otani S."/>
            <person name="Piulachs M.-D."/>
            <person name="Poelchau M."/>
            <person name="Qu J."/>
            <person name="Schaub F."/>
            <person name="Wada-Katsumata A."/>
            <person name="Worley K.C."/>
            <person name="Xie Q."/>
            <person name="Ylla G."/>
            <person name="Poulsen M."/>
            <person name="Gibbs R.A."/>
            <person name="Schal C."/>
            <person name="Richards S."/>
            <person name="Belles X."/>
            <person name="Korb J."/>
            <person name="Bornberg-Bauer E."/>
        </authorList>
    </citation>
    <scope>NUCLEOTIDE SEQUENCE [LARGE SCALE GENOMIC DNA]</scope>
    <source>
        <tissue evidence="2">Whole body</tissue>
    </source>
</reference>
<proteinExistence type="predicted"/>
<evidence type="ECO:0000256" key="1">
    <source>
        <dbReference type="SAM" id="MobiDB-lite"/>
    </source>
</evidence>